<dbReference type="PANTHER" id="PTHR45527:SF1">
    <property type="entry name" value="FATTY ACID SYNTHASE"/>
    <property type="match status" value="1"/>
</dbReference>
<keyword evidence="4" id="KW-0677">Repeat</keyword>
<proteinExistence type="predicted"/>
<dbReference type="SUPFAM" id="SSF52777">
    <property type="entry name" value="CoA-dependent acyltransferases"/>
    <property type="match status" value="10"/>
</dbReference>
<dbReference type="Pfam" id="PF00975">
    <property type="entry name" value="Thioesterase"/>
    <property type="match status" value="1"/>
</dbReference>
<sequence>MVRSRIEELLPLTPLQEGLLFHAVYDDGAPDVYMVQLIFDLDGPVDAQRLRSAAQAIVDRHMSLRAGFMTRGVPRPVQAIARRVRVPWREEDLRGLGEAEARDVFERWLTEDRADRFDLARPPLLRFALFRFGEDRFRLVMTNHHILLDGWSTQLLMRELFTLYHQEPEASATSTLGPAAPWREYLAWYGSRDRGAGVAAWCGVLAGVEEASVLGPVVSGGGGVVPGEVWCEVAEGLTGRLVERGRELGLTLNTLVQGAWGILLGRLTGREDVVFGATVAVRPVELAGSESLVGLCINTVPVRVRAGAGVPVSGLLSGLQETQARLSEYQFAGLPEIQAAAGAGARFDTVVIYENYPVAPGATGDGAVRVRASEGRDATHYTLALTVIPGERLQVRWGYRPDVFDRESVEVIAARFVRVLEAIAADPGRLVGRIDVLTGGERELLETWSGDASGDDGAGHGILPGLFEGWVRRDRGAVAVVCEGCEVSYGEVNERANRLARVLVGLGVGPESRVGVVVSRSVEMVVALLAVVKAGGAYVPIDPRYPAGRIAFMLEDAAPEVVLATVETAERVPQRENDRLLVLDDEHTQQLLAQASATDLTDRDRVSPLDLRHPAYVIYTSGSTGIPKGVVVSRGAVEGFLGAVGQRVGLGVGDRLLAVTTVSFDIAALEVFLPLVCGAGVVVATDAEVGDPVALAGLVKRWQVSVMQATPTLWQAIASQAPEMLQELRVLAGGEALPTQLARRLGELGSQVVNLYGPTECTIWSTAAILDLADEGAPPLGRPLSNTSVYVLDGGLGLVPPGVVGELYIAGSGLARGYAGRAGLTAGRFVACPFAGSGGRMYRTGDLVRWRVDGRLEFVGRVDDQVKVRGFRIELGEVEAALASHPQVARAAVVVREDRPGDRRLIGYVVPMAGSRPVVTQLRAFLTGALPEHMVPSAVVVLERLPLTANGKLDRKALPAPDYTPTLGRAPATPTEESLCGLFAQVLGLPHVPADADFFALGGDSIMSIQLVGRARRAGLVFTPREVFQHKTPAALAATARVLEAPAVRTRSADTADSTSSPRPLISLSRSDRETIEAKIPQHGEVLPLAAGQEGLLFHAVYDDGAPDVYMVQLVFDLDGPVDVVRLRGAAEGVLRRYPHVGAGFVHEGVSVPVQVVPGGVRVPWREEDLRGLGEAEAQGVFERWLAQDRADRFDLTRPPLLRFALFRLGEDRFRLVMTNHHILLDGWSTPLVVRDLFALYERPGEESALPRPTPYRDYLAWYGSRDRDAALEAWRDALADVEDPTLLTPADPGRQAVAPKDVSQLLSQSLTASLTERAREAGLTLNTVIQGAWGLLLARMTGRDDVVFGTTVAVRPPEIPGVESMVGLFVNTVPVRLRLLAGESLAALLTRLQDEQSRLLDHQFLSLTDIQQSAYAGTGPLFDTATVFENYPVDDAVFCRTDSTLKTTAIAAHDATHYPLALMVIPGERLQVRWGYRPDVFDQRAVEAIAARFVRVLEAIVADPACLVGRIDVLTDVEREQLTCWGGGAPAAEDTTHGLLPGLFEERVRRDRNAAAVVCEGREVSYGEVNEQANRLARILAGCGVGPESRVGVVVPRSVEMVVALLAVAKAGGAYVPIDARYPANRIAFMLDDAEPDVVLATRDTADRIPQRETTRLLVLDDDHTRQLLAQAPATDLTDHDRTSPLDPRHPAYAIYTSGSTGTPKGVVVTHQSLLNNLLWRVKAFGWSAEDRFLMRTPLSFDVSVWEVFCPLLAGGAIVLAHPDKHADPGYLLAAVRRHEVTVVHTVPSLLQHLLEWHAVADDCRSLRDVVCGGEAMSAAVRDTFHATLPWVRLYNSYGPSETTIDISGHPCEPGEEGPPPIGTPIQDTRLYVLDGGLGWVPPGVVGELYVTGAGLARGYAGRAGLTAERFVACPFAEPGARMYRTGDLVRWRADGRLEFVGRVDDQVKVRGFRIELGEVEAALASHPQVARAAVTVREDRPGDRRLIGYAVPARQSTSPDVASRDATSRDDTSRDATSRDDTSRDATSRGDTSRDEESAERHADEHIAHWKSFYESLYGDRPTATATATTRTATTRTATTRREDSTGDFMVDAAEDFIGWDSSYDGRPIPLDEMREWLTATVDRISALAPRRVLEIGVGTGLLLRRLAPRCDSYWATDFSSAVIDMLREQIDRDPDLAARVELSSQPADAFTGLPTGHFDTVIINSVIQYFPGIDYLVSVISGAMRLLTPGGSLFLGDVRNLRLLRCFATAAGLGRFGGELSGADLRKAIEQTISLERELLIDPAFFSDLQATVSDIAAVDVRIKRGKSRNELTRYRYDVVLHKAPTTAVRADESAPTATWGTDVHRAEELAALLSRRHDRLWVRDLPNARLMDDLAAVRQFQDGTAPEAIRQTIDTETSAGADTGKPETTVTPDATQTPDATSGTPDVETLHELAARHGYRAHLTWSEEPERLDALFLLGVEGPDQTVVDLSVAAARPNAQRPLTDYANEPGAGLEADSLIPALQAHLRSTLPEHMVPSIVIAIDELPLTPNGKLDRKALPAPEFTTGTGRAPRTPRERDLCGLFAEVLGLAEVGVDDDFFALGGHSLLAMRLIGRIRAETGTELSVRTLFQAPTVAELIPRLGDGTSAEATRRLTLGPMPRPERIPLSYAQWRLWFMQELQGPRSATYTIVSAQRMTGTMDREALADALRDVVVRHEALRTLYPKDDQGQPWQHVLDADTARTRLPISVSDADPKGLDAMLAAEAGRGFEDLATELPLRAGIYTTADHEHVLLLVLHHIAADGWSMGPLFNDLARAYTDRAQGRAPQWEPLPVRYADYAIWQRRVLGEEDTPDSLMSRQLAYWKQALADLPAELDLPTDRSRPAMASHRGGTVDLDIPAALHQRLADVAHAHDVSVFMVVQAGLAVLLTRLGAGHDIPIGTPYAGRGEEAVNDLVGFFVNTLVLRVDTSGNPDITTLLRRVRDADLAAYDHQDVPFERLVDLLNPDRSLARHPLFQVMLGFQNTHHSGPALPGLTIEPLWVEMDTAKFDLSFMLAETHADGGGPAGIHGTLEYATDLFDRHSVELLAARFARVLETIAADPGRLVGQIDVLTGEERDQLTRWGGNVPGAAEAGVDVLPGLFEEWVRRDRDAVAVACDGREVSYGEVNERANRLARVLVRLGVGPEARVGLVVSRSVEMVVALLAVVKAGGAYVPIDPRYPTSRIGFMLDDAAPEVVLATRDTADRIPERETARVLVLDDDHTQQLLVQASAADLTDRDRTSPLDPRHPAYAIYTSGSTGAPKGVLVTHTNVVRLLEAIAQSYDYGPDDVWTMFHSYAFDFSVWEIWGALLSGGRLVVVDREVTRSPSDFLELLVREKVSVLSQTPSALYQLIAAEAERGGSHAERGGPRVECGGPRVGTALRYVVLGGEALDPTRLADWYARHHEDVPVVVNMYGITETTVHVTHQPIDRELTGPGARSLIGRPLPHLHTHVLDEGLELVPPGVVGELYVAGAGLARGYAGRAGLTAERFVACPFAGSGGRMYRTGDLVRWRADGRLEFVGRVDDQVKVRGFRIELGEVEAALASHPYVARAAVTVREDRPGDRRLIGYAVPTAGSRPVATELREFLTGVLPEHMVPSAVAVLEWLPLTANGKLDRKALPAPDYTPAPGRTPATASEELLCGLFGQVLGLADVPADADFFALGGDSIMSIQLVGRARRAGLVFTPREVFQHKTPAALAATATRTAEAPVVEDNGVGTLPMTPIMHWLREREGATTGYHQSVLLEVPPTLTLDRLIPSIQAVIDHHDALRLRLRIADRDGGRRPGGGGADAWRLEITPPRSIAAADLVRRTAVIGGGDEDLRAAVAAESAAGQARLDPHSGTVLQVVWLDAGDRHPGRLLLLAHHLVMDGVSWRVLLPDLIAAYEAIEAARPPALQPVGTSFRRWARLLADQAVDPAREDELDMWARITRDPGLAVATDALDPARDDVRSLRSLTVVLDPARTEPLLTTVPAAYHAGVDDVLLTALVLAAAHCYGTAEATALLVNVEGHGREDIAEALDLTRTIGWFTSMYPVRLDAGPVDWTDVATGAAGLSGALKRVKEQLRVPDHGIGYGLLRYLNPRTGPQLAALNTPRIGFNYLGRYTGSGSANWPYAKESTALGGGSDPDLALTHCLDINALTEDTPDGPRLTATWAWAGHLMTEAEVSRFAEAWRTAVDGLIAHLRHPTSGGRTPSDLPLIPLDQAEIEHVETLVPKADDILPLTPLQEGLLFHAVYDDGAPDVYMVQLVFDLDGPVDVVRLRGAAEGVLRRYPHVGAGFVHEGVSVPVQVVPGGVRVPWREEDLRGRGLGEAEARDVFERWLAQDRVDRFDLGRPPLLRFALFRLGEERFRLVMTNHHILLDGWSTPLVVRDLFALYERPGEESALPRPTPYRDYLAWYGTRDRGAGVAAWCGVLAGVAEASVLGPVASGGGGVVVPGEVWCEVAEGLTGRLVERGRELGLTLNTLVQGAWGVVLGRLLGRVDVVFGATVAVRPVELAGSESLVGLCINTVPVRVRAGAGVPVSGLLSGLQETQARLSEYQFAGLPEIQAAVGAGARFDTVVIFENYPVAPDAASGALGDSGVTMRASGGRDATHYTLALTVIPGERLQVRWGYRPDVFDRESVEVIAARFVRVLEAIAADPGRLVGRIDVLSGEERGRLEAWGGGAPGVADAGVDVLPGLFEGWVRRDRGAVAVVCEGCEVSYGEVNERANRLARVLVGLGVGPESRVGLVVSRSVEMVVALLAVVKAGGAYVPIDPRYPANRIAFMLDDARPEVVLATSKTAERVPAGDGLRLLVLDDEHTQQLLAQASVTDLTDRDRISPLDPRHPAYVIYTSGSTGIPKGVVVSRGAVEGFLGAVGQRVELGVGDRLLAVTTVSFDIAALEVFLPLVCGAGVVVASDAEVGDPVALAGLVKRWQVSVMQATPTLWQAIVSQAPGMVEGLRVLAGGEALPGQLARRLGELGSQVVNLYGPTECTIWSTAAILDLADEGAPPLGRPLSNTSVYVLDGGLGLVPPGVVGELYVSGSGLARGYAGRAGLTAGRFVACPFAGSGGRMYRTGDLVRWRADGRLEFVGRVDDQVKVRGFRIELGEVESALVSHPQVARAAVVVREDRPGDRGLIGYVVPTAGSRPVATELREFLAGVLPEHMVPSAVVVLERLPLTANGKLDRKALPAPDYTPTPGRAPATPTEELLCGLFAQVLDLPHVPADADFFALGGHSLLAMRLMGRLRADTGARLGMQALFQAPSPARLARLLDDGESSHDFDAVLAIRSEPDTPKLFCVHPASGIGWAYQALAGHAVGSFSLYALQARGLDVSREAAANIDEMADDYVATMRSIQPSGPYKLLGWSFGGLVAHAMAARIEAMGERVDRLFLLDAYPVERQSTEPLWCPSRREVVEDLLRVARNQYDPAADDELWRPPLLETEVSEEHVDGIYRAYQTNLDMMARHTPPVLKGDIILVRAAIPESDARTGDPLDWRPYVEGDIRIVDIDCTHSEMLDTAAANEIGTVVARDVGAREA</sequence>
<feature type="compositionally biased region" description="Polar residues" evidence="6">
    <location>
        <begin position="2396"/>
        <end position="2428"/>
    </location>
</feature>
<dbReference type="SMART" id="SM00824">
    <property type="entry name" value="PKS_TE"/>
    <property type="match status" value="1"/>
</dbReference>
<dbReference type="InterPro" id="IPR001031">
    <property type="entry name" value="Thioesterase"/>
</dbReference>
<evidence type="ECO:0000256" key="2">
    <source>
        <dbReference type="ARBA" id="ARBA00022450"/>
    </source>
</evidence>
<dbReference type="EMBL" id="JAGGLR010000022">
    <property type="protein sequence ID" value="MBP2065950.1"/>
    <property type="molecule type" value="Genomic_DNA"/>
</dbReference>
<dbReference type="PANTHER" id="PTHR45527">
    <property type="entry name" value="NONRIBOSOMAL PEPTIDE SYNTHETASE"/>
    <property type="match status" value="1"/>
</dbReference>
<dbReference type="CDD" id="cd19540">
    <property type="entry name" value="LCL_NRPS-like"/>
    <property type="match status" value="1"/>
</dbReference>
<dbReference type="InterPro" id="IPR009081">
    <property type="entry name" value="PP-bd_ACP"/>
</dbReference>
<dbReference type="PROSITE" id="PS00012">
    <property type="entry name" value="PHOSPHOPANTETHEINE"/>
    <property type="match status" value="3"/>
</dbReference>
<dbReference type="SUPFAM" id="SSF53335">
    <property type="entry name" value="S-adenosyl-L-methionine-dependent methyltransferases"/>
    <property type="match status" value="1"/>
</dbReference>
<feature type="domain" description="Carrier" evidence="7">
    <location>
        <begin position="970"/>
        <end position="1044"/>
    </location>
</feature>
<dbReference type="PROSITE" id="PS50075">
    <property type="entry name" value="CARRIER"/>
    <property type="match status" value="4"/>
</dbReference>
<dbReference type="Gene3D" id="3.30.300.30">
    <property type="match status" value="5"/>
</dbReference>
<dbReference type="Pfam" id="PF13193">
    <property type="entry name" value="AMP-binding_C"/>
    <property type="match status" value="3"/>
</dbReference>
<dbReference type="PROSITE" id="PS00455">
    <property type="entry name" value="AMP_BINDING"/>
    <property type="match status" value="2"/>
</dbReference>
<dbReference type="CDD" id="cd05930">
    <property type="entry name" value="A_NRPS"/>
    <property type="match status" value="1"/>
</dbReference>
<dbReference type="Proteomes" id="UP000756710">
    <property type="component" value="Unassembled WGS sequence"/>
</dbReference>
<reference evidence="8 9" key="1">
    <citation type="submission" date="2021-03" db="EMBL/GenBank/DDBJ databases">
        <title>Genomic Encyclopedia of Type Strains, Phase IV (KMG-IV): sequencing the most valuable type-strain genomes for metagenomic binning, comparative biology and taxonomic classification.</title>
        <authorList>
            <person name="Goeker M."/>
        </authorList>
    </citation>
    <scope>NUCLEOTIDE SEQUENCE [LARGE SCALE GENOMIC DNA]</scope>
    <source>
        <strain evidence="8 9">DSM 41954</strain>
    </source>
</reference>
<dbReference type="Gene3D" id="3.40.50.150">
    <property type="entry name" value="Vaccinia Virus protein VP39"/>
    <property type="match status" value="1"/>
</dbReference>
<dbReference type="InterPro" id="IPR020802">
    <property type="entry name" value="TesA-like"/>
</dbReference>
<dbReference type="InterPro" id="IPR036736">
    <property type="entry name" value="ACP-like_sf"/>
</dbReference>
<dbReference type="SUPFAM" id="SSF47336">
    <property type="entry name" value="ACP-like"/>
    <property type="match status" value="4"/>
</dbReference>
<feature type="region of interest" description="Disordered" evidence="6">
    <location>
        <begin position="2389"/>
        <end position="2430"/>
    </location>
</feature>
<dbReference type="Gene3D" id="3.40.50.980">
    <property type="match status" value="8"/>
</dbReference>
<feature type="region of interest" description="Disordered" evidence="6">
    <location>
        <begin position="2066"/>
        <end position="2086"/>
    </location>
</feature>
<dbReference type="NCBIfam" id="TIGR01720">
    <property type="entry name" value="NRPS-para261"/>
    <property type="match status" value="1"/>
</dbReference>
<feature type="region of interest" description="Disordered" evidence="6">
    <location>
        <begin position="1986"/>
        <end position="2046"/>
    </location>
</feature>
<feature type="compositionally biased region" description="Basic and acidic residues" evidence="6">
    <location>
        <begin position="2004"/>
        <end position="2046"/>
    </location>
</feature>
<feature type="compositionally biased region" description="Low complexity" evidence="6">
    <location>
        <begin position="2066"/>
        <end position="2080"/>
    </location>
</feature>
<dbReference type="RefSeq" id="WP_209468952.1">
    <property type="nucleotide sequence ID" value="NZ_BAABDR010000051.1"/>
</dbReference>
<dbReference type="InterPro" id="IPR000873">
    <property type="entry name" value="AMP-dep_synth/lig_dom"/>
</dbReference>
<dbReference type="SMART" id="SM00823">
    <property type="entry name" value="PKS_PP"/>
    <property type="match status" value="4"/>
</dbReference>
<dbReference type="CDD" id="cd12116">
    <property type="entry name" value="A_NRPS_Ta1_like"/>
    <property type="match status" value="1"/>
</dbReference>
<dbReference type="NCBIfam" id="TIGR01733">
    <property type="entry name" value="AA-adenyl-dom"/>
    <property type="match status" value="4"/>
</dbReference>
<dbReference type="CDD" id="cd17643">
    <property type="entry name" value="A_NRPS_Cytc1-like"/>
    <property type="match status" value="1"/>
</dbReference>
<dbReference type="InterPro" id="IPR013217">
    <property type="entry name" value="Methyltransf_12"/>
</dbReference>
<dbReference type="Gene3D" id="1.10.1200.10">
    <property type="entry name" value="ACP-like"/>
    <property type="match status" value="3"/>
</dbReference>
<dbReference type="Gene3D" id="3.40.50.1820">
    <property type="entry name" value="alpha/beta hydrolase"/>
    <property type="match status" value="1"/>
</dbReference>
<dbReference type="InterPro" id="IPR029058">
    <property type="entry name" value="AB_hydrolase_fold"/>
</dbReference>
<dbReference type="InterPro" id="IPR045851">
    <property type="entry name" value="AMP-bd_C_sf"/>
</dbReference>
<dbReference type="NCBIfam" id="NF003417">
    <property type="entry name" value="PRK04813.1"/>
    <property type="match status" value="5"/>
</dbReference>
<dbReference type="InterPro" id="IPR020845">
    <property type="entry name" value="AMP-binding_CS"/>
</dbReference>
<dbReference type="InterPro" id="IPR020806">
    <property type="entry name" value="PKS_PP-bd"/>
</dbReference>
<evidence type="ECO:0000313" key="9">
    <source>
        <dbReference type="Proteomes" id="UP000756710"/>
    </source>
</evidence>
<dbReference type="InterPro" id="IPR010060">
    <property type="entry name" value="NRPS_synth"/>
</dbReference>
<evidence type="ECO:0000256" key="6">
    <source>
        <dbReference type="SAM" id="MobiDB-lite"/>
    </source>
</evidence>
<dbReference type="InterPro" id="IPR029063">
    <property type="entry name" value="SAM-dependent_MTases_sf"/>
</dbReference>
<dbReference type="Pfam" id="PF08242">
    <property type="entry name" value="Methyltransf_12"/>
    <property type="match status" value="1"/>
</dbReference>
<organism evidence="8 9">
    <name type="scientific">Streptomyces iranensis</name>
    <dbReference type="NCBI Taxonomy" id="576784"/>
    <lineage>
        <taxon>Bacteria</taxon>
        <taxon>Bacillati</taxon>
        <taxon>Actinomycetota</taxon>
        <taxon>Actinomycetes</taxon>
        <taxon>Kitasatosporales</taxon>
        <taxon>Streptomycetaceae</taxon>
        <taxon>Streptomyces</taxon>
        <taxon>Streptomyces violaceusniger group</taxon>
    </lineage>
</organism>
<evidence type="ECO:0000256" key="1">
    <source>
        <dbReference type="ARBA" id="ARBA00001957"/>
    </source>
</evidence>
<dbReference type="InterPro" id="IPR023213">
    <property type="entry name" value="CAT-like_dom_sf"/>
</dbReference>
<dbReference type="Pfam" id="PF00668">
    <property type="entry name" value="Condensation"/>
    <property type="match status" value="5"/>
</dbReference>
<comment type="caution">
    <text evidence="8">The sequence shown here is derived from an EMBL/GenBank/DDBJ whole genome shotgun (WGS) entry which is preliminary data.</text>
</comment>
<keyword evidence="3" id="KW-0597">Phosphoprotein</keyword>
<keyword evidence="2" id="KW-0596">Phosphopantetheine</keyword>
<feature type="domain" description="Carrier" evidence="7">
    <location>
        <begin position="3655"/>
        <end position="3729"/>
    </location>
</feature>
<dbReference type="SUPFAM" id="SSF56801">
    <property type="entry name" value="Acetyl-CoA synthetase-like"/>
    <property type="match status" value="4"/>
</dbReference>
<evidence type="ECO:0000259" key="7">
    <source>
        <dbReference type="PROSITE" id="PS50075"/>
    </source>
</evidence>
<dbReference type="CDD" id="cd19543">
    <property type="entry name" value="DCL_NRPS"/>
    <property type="match status" value="3"/>
</dbReference>
<dbReference type="Gene3D" id="3.30.559.10">
    <property type="entry name" value="Chloramphenicol acetyltransferase-like domain"/>
    <property type="match status" value="5"/>
</dbReference>
<dbReference type="InterPro" id="IPR001242">
    <property type="entry name" value="Condensation_dom"/>
</dbReference>
<dbReference type="Pfam" id="PF00550">
    <property type="entry name" value="PP-binding"/>
    <property type="match status" value="4"/>
</dbReference>
<evidence type="ECO:0000256" key="4">
    <source>
        <dbReference type="ARBA" id="ARBA00022737"/>
    </source>
</evidence>
<dbReference type="InterPro" id="IPR010071">
    <property type="entry name" value="AA_adenyl_dom"/>
</dbReference>
<dbReference type="SUPFAM" id="SSF53474">
    <property type="entry name" value="alpha/beta-Hydrolases"/>
    <property type="match status" value="1"/>
</dbReference>
<name>A0ABS4N1P7_9ACTN</name>
<dbReference type="Gene3D" id="2.30.38.10">
    <property type="entry name" value="Luciferase, Domain 3"/>
    <property type="match status" value="4"/>
</dbReference>
<keyword evidence="5" id="KW-0045">Antibiotic biosynthesis</keyword>
<gene>
    <name evidence="8" type="ORF">J2Z30_006998</name>
</gene>
<dbReference type="Pfam" id="PF00501">
    <property type="entry name" value="AMP-binding"/>
    <property type="match status" value="4"/>
</dbReference>
<accession>A0ABS4N1P7</accession>
<dbReference type="CDD" id="cd02440">
    <property type="entry name" value="AdoMet_MTases"/>
    <property type="match status" value="1"/>
</dbReference>
<dbReference type="InterPro" id="IPR006162">
    <property type="entry name" value="Ppantetheine_attach_site"/>
</dbReference>
<feature type="domain" description="Carrier" evidence="7">
    <location>
        <begin position="2555"/>
        <end position="2630"/>
    </location>
</feature>
<evidence type="ECO:0000256" key="3">
    <source>
        <dbReference type="ARBA" id="ARBA00022553"/>
    </source>
</evidence>
<evidence type="ECO:0000256" key="5">
    <source>
        <dbReference type="ARBA" id="ARBA00023194"/>
    </source>
</evidence>
<protein>
    <submittedName>
        <fullName evidence="8">Amino acid adenylation domain-containing protein/non-ribosomal peptide synthase protein (TIGR01720 family)</fullName>
    </submittedName>
</protein>
<dbReference type="Gene3D" id="3.30.559.30">
    <property type="entry name" value="Nonribosomal peptide synthetase, condensation domain"/>
    <property type="match status" value="5"/>
</dbReference>
<feature type="domain" description="Carrier" evidence="7">
    <location>
        <begin position="5206"/>
        <end position="5281"/>
    </location>
</feature>
<evidence type="ECO:0000313" key="8">
    <source>
        <dbReference type="EMBL" id="MBP2065950.1"/>
    </source>
</evidence>
<comment type="cofactor">
    <cofactor evidence="1">
        <name>pantetheine 4'-phosphate</name>
        <dbReference type="ChEBI" id="CHEBI:47942"/>
    </cofactor>
</comment>
<dbReference type="InterPro" id="IPR025110">
    <property type="entry name" value="AMP-bd_C"/>
</dbReference>
<keyword evidence="9" id="KW-1185">Reference proteome</keyword>